<feature type="domain" description="4'-phosphopantetheinyl transferase" evidence="5">
    <location>
        <begin position="104"/>
        <end position="180"/>
    </location>
</feature>
<dbReference type="EMBL" id="JACHEM010000007">
    <property type="protein sequence ID" value="MBB6436804.1"/>
    <property type="molecule type" value="Genomic_DNA"/>
</dbReference>
<feature type="binding site" evidence="2">
    <location>
        <position position="166"/>
    </location>
    <ligand>
        <name>CoA</name>
        <dbReference type="ChEBI" id="CHEBI:57287"/>
    </ligand>
</feature>
<keyword evidence="3" id="KW-0479">Metal-binding</keyword>
<evidence type="ECO:0000313" key="7">
    <source>
        <dbReference type="EMBL" id="MBB6436804.1"/>
    </source>
</evidence>
<reference evidence="7 8" key="1">
    <citation type="submission" date="2020-08" db="EMBL/GenBank/DDBJ databases">
        <title>Genomic Encyclopedia of Type Strains, Phase IV (KMG-IV): sequencing the most valuable type-strain genomes for metagenomic binning, comparative biology and taxonomic classification.</title>
        <authorList>
            <person name="Goeker M."/>
        </authorList>
    </citation>
    <scope>NUCLEOTIDE SEQUENCE [LARGE SCALE GENOMIC DNA]</scope>
    <source>
        <strain evidence="7 8">DSM 40141</strain>
    </source>
</reference>
<evidence type="ECO:0000259" key="5">
    <source>
        <dbReference type="Pfam" id="PF01648"/>
    </source>
</evidence>
<dbReference type="GO" id="GO:0009366">
    <property type="term" value="C:enterobactin synthetase complex"/>
    <property type="evidence" value="ECO:0007669"/>
    <property type="project" value="InterPro"/>
</dbReference>
<feature type="binding site" evidence="2">
    <location>
        <position position="156"/>
    </location>
    <ligand>
        <name>CoA</name>
        <dbReference type="ChEBI" id="CHEBI:57287"/>
    </ligand>
</feature>
<keyword evidence="3" id="KW-0460">Magnesium</keyword>
<feature type="region of interest" description="Disordered" evidence="4">
    <location>
        <begin position="223"/>
        <end position="251"/>
    </location>
</feature>
<dbReference type="Pfam" id="PF01648">
    <property type="entry name" value="ACPS"/>
    <property type="match status" value="1"/>
</dbReference>
<name>A0A7X0HI71_9ACTN</name>
<comment type="cofactor">
    <cofactor evidence="3">
        <name>Mg(2+)</name>
        <dbReference type="ChEBI" id="CHEBI:18420"/>
    </cofactor>
</comment>
<proteinExistence type="predicted"/>
<feature type="binding site" evidence="2">
    <location>
        <position position="49"/>
    </location>
    <ligand>
        <name>CoA</name>
        <dbReference type="ChEBI" id="CHEBI:57287"/>
    </ligand>
</feature>
<dbReference type="AlphaFoldDB" id="A0A7X0HI71"/>
<dbReference type="InterPro" id="IPR041354">
    <property type="entry name" value="4PPT_N"/>
</dbReference>
<dbReference type="InterPro" id="IPR037143">
    <property type="entry name" value="4-PPantetheinyl_Trfase_dom_sf"/>
</dbReference>
<dbReference type="InterPro" id="IPR008278">
    <property type="entry name" value="4-PPantetheinyl_Trfase_dom"/>
</dbReference>
<feature type="binding site" evidence="2">
    <location>
        <position position="107"/>
    </location>
    <ligand>
        <name>CoA</name>
        <dbReference type="ChEBI" id="CHEBI:57287"/>
    </ligand>
</feature>
<feature type="binding site" evidence="2">
    <location>
        <position position="152"/>
    </location>
    <ligand>
        <name>CoA</name>
        <dbReference type="ChEBI" id="CHEBI:57287"/>
    </ligand>
</feature>
<evidence type="ECO:0000259" key="6">
    <source>
        <dbReference type="Pfam" id="PF17837"/>
    </source>
</evidence>
<dbReference type="SUPFAM" id="SSF56214">
    <property type="entry name" value="4'-phosphopantetheinyl transferase"/>
    <property type="match status" value="1"/>
</dbReference>
<dbReference type="GO" id="GO:0005886">
    <property type="term" value="C:plasma membrane"/>
    <property type="evidence" value="ECO:0007669"/>
    <property type="project" value="TreeGrafter"/>
</dbReference>
<evidence type="ECO:0000256" key="2">
    <source>
        <dbReference type="PIRSR" id="PIRSR603542-1"/>
    </source>
</evidence>
<dbReference type="PANTHER" id="PTHR38096">
    <property type="entry name" value="ENTEROBACTIN SYNTHASE COMPONENT D"/>
    <property type="match status" value="1"/>
</dbReference>
<dbReference type="Proteomes" id="UP000540423">
    <property type="component" value="Unassembled WGS sequence"/>
</dbReference>
<feature type="binding site" evidence="2">
    <location>
        <position position="41"/>
    </location>
    <ligand>
        <name>CoA</name>
        <dbReference type="ChEBI" id="CHEBI:57287"/>
    </ligand>
</feature>
<dbReference type="InterPro" id="IPR003542">
    <property type="entry name" value="Enbac_synth_compD-like"/>
</dbReference>
<dbReference type="PANTHER" id="PTHR38096:SF1">
    <property type="entry name" value="ENTEROBACTIN SYNTHASE COMPONENT D"/>
    <property type="match status" value="1"/>
</dbReference>
<dbReference type="Pfam" id="PF17837">
    <property type="entry name" value="4PPT_N"/>
    <property type="match status" value="1"/>
</dbReference>
<organism evidence="7 8">
    <name type="scientific">Streptomyces candidus</name>
    <dbReference type="NCBI Taxonomy" id="67283"/>
    <lineage>
        <taxon>Bacteria</taxon>
        <taxon>Bacillati</taxon>
        <taxon>Actinomycetota</taxon>
        <taxon>Actinomycetes</taxon>
        <taxon>Kitasatosporales</taxon>
        <taxon>Streptomycetaceae</taxon>
        <taxon>Streptomyces</taxon>
    </lineage>
</organism>
<feature type="binding site" evidence="2">
    <location>
        <begin position="85"/>
        <end position="86"/>
    </location>
    <ligand>
        <name>CoA</name>
        <dbReference type="ChEBI" id="CHEBI:57287"/>
    </ligand>
</feature>
<feature type="binding site" evidence="3">
    <location>
        <position position="107"/>
    </location>
    <ligand>
        <name>Mg(2+)</name>
        <dbReference type="ChEBI" id="CHEBI:18420"/>
    </ligand>
</feature>
<evidence type="ECO:0000313" key="8">
    <source>
        <dbReference type="Proteomes" id="UP000540423"/>
    </source>
</evidence>
<dbReference type="GO" id="GO:0000287">
    <property type="term" value="F:magnesium ion binding"/>
    <property type="evidence" value="ECO:0007669"/>
    <property type="project" value="InterPro"/>
</dbReference>
<evidence type="ECO:0000256" key="4">
    <source>
        <dbReference type="SAM" id="MobiDB-lite"/>
    </source>
</evidence>
<dbReference type="RefSeq" id="WP_185031570.1">
    <property type="nucleotide sequence ID" value="NZ_BNBN01000010.1"/>
</dbReference>
<evidence type="ECO:0000256" key="3">
    <source>
        <dbReference type="PIRSR" id="PIRSR603542-2"/>
    </source>
</evidence>
<sequence length="251" mass="27198">MIRAVLPAGVAAEVAYDDARAPEERLFPQETALIAHSVPKRQQEFTTVRFLARRALRTLGQEPAPLLPNRRGAPQWPQGIVGSMTHCDGYRAAVVARSDTTAALGIDAEPDAPLPDGVLDAIALPHEIALIGSLTARRPGISWDRLVFSAKESVFKVWYPLTGRELDFPEAEIDISEAERTFRARLLVPGPLVAGRRIGEFHGRWTAERGLLATAIHLAHDAPPAPTTAARTDGRHEGTAGHRALGRSSAR</sequence>
<feature type="domain" description="4'-phosphopantetheinyl transferase N-terminal" evidence="6">
    <location>
        <begin position="30"/>
        <end position="96"/>
    </location>
</feature>
<feature type="binding site" evidence="3">
    <location>
        <position position="109"/>
    </location>
    <ligand>
        <name>Mg(2+)</name>
        <dbReference type="ChEBI" id="CHEBI:18420"/>
    </ligand>
</feature>
<feature type="binding site" evidence="3">
    <location>
        <position position="108"/>
    </location>
    <ligand>
        <name>Mg(2+)</name>
        <dbReference type="ChEBI" id="CHEBI:18420"/>
    </ligand>
</feature>
<keyword evidence="8" id="KW-1185">Reference proteome</keyword>
<dbReference type="GO" id="GO:0008897">
    <property type="term" value="F:holo-[acyl-carrier-protein] synthase activity"/>
    <property type="evidence" value="ECO:0007669"/>
    <property type="project" value="InterPro"/>
</dbReference>
<gene>
    <name evidence="7" type="ORF">HNQ79_003277</name>
</gene>
<dbReference type="GO" id="GO:0009239">
    <property type="term" value="P:enterobactin biosynthetic process"/>
    <property type="evidence" value="ECO:0007669"/>
    <property type="project" value="InterPro"/>
</dbReference>
<dbReference type="PRINTS" id="PR01399">
    <property type="entry name" value="ENTSNTHTASED"/>
</dbReference>
<comment type="caution">
    <text evidence="7">The sequence shown here is derived from an EMBL/GenBank/DDBJ whole genome shotgun (WGS) entry which is preliminary data.</text>
</comment>
<evidence type="ECO:0000256" key="1">
    <source>
        <dbReference type="ARBA" id="ARBA00022679"/>
    </source>
</evidence>
<accession>A0A7X0HI71</accession>
<keyword evidence="1 7" id="KW-0808">Transferase</keyword>
<protein>
    <submittedName>
        <fullName evidence="7">4'-phosphopantetheinyl transferase EntD</fullName>
    </submittedName>
</protein>